<dbReference type="Pfam" id="PF03692">
    <property type="entry name" value="CxxCxxCC"/>
    <property type="match status" value="1"/>
</dbReference>
<evidence type="ECO:0008006" key="3">
    <source>
        <dbReference type="Google" id="ProtNLM"/>
    </source>
</evidence>
<dbReference type="AlphaFoldDB" id="A0A511ZD78"/>
<comment type="caution">
    <text evidence="1">The sequence shown here is derived from an EMBL/GenBank/DDBJ whole genome shotgun (WGS) entry which is preliminary data.</text>
</comment>
<organism evidence="1 2">
    <name type="scientific">Oceanobacillus sojae</name>
    <dbReference type="NCBI Taxonomy" id="582851"/>
    <lineage>
        <taxon>Bacteria</taxon>
        <taxon>Bacillati</taxon>
        <taxon>Bacillota</taxon>
        <taxon>Bacilli</taxon>
        <taxon>Bacillales</taxon>
        <taxon>Bacillaceae</taxon>
        <taxon>Oceanobacillus</taxon>
    </lineage>
</organism>
<dbReference type="InterPro" id="IPR005358">
    <property type="entry name" value="Puta_zinc/iron-chelating_dom"/>
</dbReference>
<proteinExistence type="predicted"/>
<reference evidence="1 2" key="1">
    <citation type="submission" date="2019-07" db="EMBL/GenBank/DDBJ databases">
        <title>Whole genome shotgun sequence of Oceanobacillus sojae NBRC 105379.</title>
        <authorList>
            <person name="Hosoyama A."/>
            <person name="Uohara A."/>
            <person name="Ohji S."/>
            <person name="Ichikawa N."/>
        </authorList>
    </citation>
    <scope>NUCLEOTIDE SEQUENCE [LARGE SCALE GENOMIC DNA]</scope>
    <source>
        <strain evidence="1 2">NBRC 105379</strain>
    </source>
</reference>
<name>A0A511ZD78_9BACI</name>
<protein>
    <recommendedName>
        <fullName evidence="3">Zinc/iron-chelating domain-containing protein</fullName>
    </recommendedName>
</protein>
<keyword evidence="2" id="KW-1185">Reference proteome</keyword>
<sequence length="244" mass="28858">MSMFLTYDEILLKCEEINTKYQIKQERFEEIVDYILDNEEMSADDKIAKAFVQLLQAVTEEISDMESTADIMPTCQMGCAFCCYFPIVINKMEAELIKNAIHKMPDDKKHFMKEHLGQYYQTFGEKINRLSHTDMISDPDAKYKYKQEHLPCPFLNLEANACTIYEFRPLPCRTYVNYTDPGVCADNIMPQETISYEFLYHEYMGAMNELLQYLYENEKIERIDYPGDLYQEDLLINWMKEAVQ</sequence>
<evidence type="ECO:0000313" key="1">
    <source>
        <dbReference type="EMBL" id="GEN85397.1"/>
    </source>
</evidence>
<gene>
    <name evidence="1" type="ORF">OSO01_01360</name>
</gene>
<evidence type="ECO:0000313" key="2">
    <source>
        <dbReference type="Proteomes" id="UP000321558"/>
    </source>
</evidence>
<dbReference type="Proteomes" id="UP000321558">
    <property type="component" value="Unassembled WGS sequence"/>
</dbReference>
<dbReference type="STRING" id="582851.GCA_900162665_02367"/>
<accession>A0A511ZD78</accession>
<dbReference type="OrthoDB" id="9810361at2"/>
<dbReference type="RefSeq" id="WP_147207813.1">
    <property type="nucleotide sequence ID" value="NZ_BJYM01000001.1"/>
</dbReference>
<dbReference type="EMBL" id="BJYM01000001">
    <property type="protein sequence ID" value="GEN85397.1"/>
    <property type="molecule type" value="Genomic_DNA"/>
</dbReference>